<reference evidence="3 4" key="1">
    <citation type="submission" date="2024-03" db="EMBL/GenBank/DDBJ databases">
        <title>Novel species of the genus Variovorax.</title>
        <authorList>
            <person name="Liu Q."/>
            <person name="Xin Y.-H."/>
        </authorList>
    </citation>
    <scope>NUCLEOTIDE SEQUENCE [LARGE SCALE GENOMIC DNA]</scope>
    <source>
        <strain evidence="3 4">KACC 18501</strain>
    </source>
</reference>
<organism evidence="3 4">
    <name type="scientific">Variovorax humicola</name>
    <dbReference type="NCBI Taxonomy" id="1769758"/>
    <lineage>
        <taxon>Bacteria</taxon>
        <taxon>Pseudomonadati</taxon>
        <taxon>Pseudomonadota</taxon>
        <taxon>Betaproteobacteria</taxon>
        <taxon>Burkholderiales</taxon>
        <taxon>Comamonadaceae</taxon>
        <taxon>Variovorax</taxon>
    </lineage>
</organism>
<evidence type="ECO:0000256" key="2">
    <source>
        <dbReference type="ARBA" id="ARBA00022475"/>
    </source>
</evidence>
<sequence length="77" mass="9053">MTDSFFATRRDGATLWRVYRDLGDPSRYVERFIVASWADYLHQRARATLADQEVEARVREYLAEGEVVTTQHYIAVR</sequence>
<proteinExistence type="predicted"/>
<dbReference type="EMBL" id="JBBKZV010000052">
    <property type="protein sequence ID" value="MEJ8827145.1"/>
    <property type="molecule type" value="Genomic_DNA"/>
</dbReference>
<name>A0ABU8WB09_9BURK</name>
<evidence type="ECO:0000313" key="4">
    <source>
        <dbReference type="Proteomes" id="UP001363010"/>
    </source>
</evidence>
<protein>
    <submittedName>
        <fullName evidence="3">MFS transporter</fullName>
    </submittedName>
</protein>
<evidence type="ECO:0000313" key="3">
    <source>
        <dbReference type="EMBL" id="MEJ8827145.1"/>
    </source>
</evidence>
<gene>
    <name evidence="3" type="ORF">WKW80_35035</name>
</gene>
<comment type="caution">
    <text evidence="3">The sequence shown here is derived from an EMBL/GenBank/DDBJ whole genome shotgun (WGS) entry which is preliminary data.</text>
</comment>
<dbReference type="InterPro" id="IPR010290">
    <property type="entry name" value="TM_effector"/>
</dbReference>
<dbReference type="RefSeq" id="WP_340368173.1">
    <property type="nucleotide sequence ID" value="NZ_JBBKZV010000052.1"/>
</dbReference>
<accession>A0ABU8WB09</accession>
<keyword evidence="4" id="KW-1185">Reference proteome</keyword>
<keyword evidence="1" id="KW-0813">Transport</keyword>
<keyword evidence="2" id="KW-0472">Membrane</keyword>
<dbReference type="Proteomes" id="UP001363010">
    <property type="component" value="Unassembled WGS sequence"/>
</dbReference>
<dbReference type="Pfam" id="PF05977">
    <property type="entry name" value="MFS_3"/>
    <property type="match status" value="1"/>
</dbReference>
<keyword evidence="2" id="KW-1003">Cell membrane</keyword>
<evidence type="ECO:0000256" key="1">
    <source>
        <dbReference type="ARBA" id="ARBA00022448"/>
    </source>
</evidence>